<dbReference type="SUPFAM" id="SSF102114">
    <property type="entry name" value="Radical SAM enzymes"/>
    <property type="match status" value="1"/>
</dbReference>
<dbReference type="PIRSF" id="PIRSF004869">
    <property type="entry name" value="PflX_prd"/>
    <property type="match status" value="1"/>
</dbReference>
<protein>
    <submittedName>
        <fullName evidence="8">Radical SAM protein</fullName>
    </submittedName>
</protein>
<feature type="domain" description="Radical SAM core" evidence="7">
    <location>
        <begin position="55"/>
        <end position="274"/>
    </location>
</feature>
<accession>A0A099I2C3</accession>
<feature type="binding site" evidence="6">
    <location>
        <position position="77"/>
    </location>
    <ligand>
        <name>[4Fe-4S] cluster</name>
        <dbReference type="ChEBI" id="CHEBI:49883"/>
        <note>4Fe-4S-S-AdoMet</note>
    </ligand>
</feature>
<dbReference type="InterPro" id="IPR027596">
    <property type="entry name" value="AmmeMemoSam_rS"/>
</dbReference>
<keyword evidence="3 6" id="KW-0479">Metal-binding</keyword>
<dbReference type="InterPro" id="IPR013785">
    <property type="entry name" value="Aldolase_TIM"/>
</dbReference>
<dbReference type="InterPro" id="IPR058240">
    <property type="entry name" value="rSAM_sf"/>
</dbReference>
<dbReference type="NCBIfam" id="TIGR04337">
    <property type="entry name" value="AmmeMemoSam_rS"/>
    <property type="match status" value="1"/>
</dbReference>
<sequence>MSAVCELCPHRCLIPEGKRGFCGVRTCRNGRIVSTAYGKISSMALDPIEKKPLRRFHPGSQIMSIGSMGCNMRCPFCQNYEISMQEDAAFCVRLQPQKLVDIALQQKQRGNIGIAYTYNEPLINFEFVLACCKLARQHGLKNVIVTNGCIQEQKLLELLPYVDAMNIDVKAFDEEGYRRLQGDFTAIRRSVELAVQHTHVEITSLMVPGLHDDVDRIEEEAAWLASLHPDIPLHLTRFFPMYHMHGEQPTAKQLILEAVKAASGWLRYVYAGNI</sequence>
<evidence type="ECO:0000256" key="1">
    <source>
        <dbReference type="ARBA" id="ARBA00022485"/>
    </source>
</evidence>
<dbReference type="GO" id="GO:0046872">
    <property type="term" value="F:metal ion binding"/>
    <property type="evidence" value="ECO:0007669"/>
    <property type="project" value="UniProtKB-KW"/>
</dbReference>
<dbReference type="Gene3D" id="3.20.20.70">
    <property type="entry name" value="Aldolase class I"/>
    <property type="match status" value="1"/>
</dbReference>
<dbReference type="InterPro" id="IPR007197">
    <property type="entry name" value="rSAM"/>
</dbReference>
<keyword evidence="4 6" id="KW-0408">Iron</keyword>
<comment type="caution">
    <text evidence="8">The sequence shown here is derived from an EMBL/GenBank/DDBJ whole genome shotgun (WGS) entry which is preliminary data.</text>
</comment>
<keyword evidence="2 6" id="KW-0949">S-adenosyl-L-methionine</keyword>
<evidence type="ECO:0000256" key="2">
    <source>
        <dbReference type="ARBA" id="ARBA00022691"/>
    </source>
</evidence>
<reference evidence="8 9" key="1">
    <citation type="submission" date="2014-08" db="EMBL/GenBank/DDBJ databases">
        <title>Clostridium innocuum, an unnegligible vancomycin-resistant pathogen causing extra-intestinal infections.</title>
        <authorList>
            <person name="Feng Y."/>
            <person name="Chiu C.-H."/>
        </authorList>
    </citation>
    <scope>NUCLEOTIDE SEQUENCE [LARGE SCALE GENOMIC DNA]</scope>
    <source>
        <strain evidence="8 9">AN88</strain>
    </source>
</reference>
<evidence type="ECO:0000313" key="9">
    <source>
        <dbReference type="Proteomes" id="UP000030008"/>
    </source>
</evidence>
<dbReference type="EMBL" id="JQIF01000083">
    <property type="protein sequence ID" value="KGJ52114.1"/>
    <property type="molecule type" value="Genomic_DNA"/>
</dbReference>
<evidence type="ECO:0000256" key="4">
    <source>
        <dbReference type="ARBA" id="ARBA00023004"/>
    </source>
</evidence>
<dbReference type="PANTHER" id="PTHR30352:SF5">
    <property type="entry name" value="PYRUVATE FORMATE-LYASE 1-ACTIVATING ENZYME"/>
    <property type="match status" value="1"/>
</dbReference>
<organism evidence="8 9">
    <name type="scientific">Clostridium innocuum</name>
    <dbReference type="NCBI Taxonomy" id="1522"/>
    <lineage>
        <taxon>Bacteria</taxon>
        <taxon>Bacillati</taxon>
        <taxon>Bacillota</taxon>
        <taxon>Clostridia</taxon>
        <taxon>Eubacteriales</taxon>
        <taxon>Clostridiaceae</taxon>
        <taxon>Clostridium</taxon>
    </lineage>
</organism>
<evidence type="ECO:0000313" key="8">
    <source>
        <dbReference type="EMBL" id="KGJ52114.1"/>
    </source>
</evidence>
<dbReference type="InterPro" id="IPR016431">
    <property type="entry name" value="Pyrv-formate_lyase-activ_prd"/>
</dbReference>
<feature type="binding site" evidence="6">
    <location>
        <position position="70"/>
    </location>
    <ligand>
        <name>[4Fe-4S] cluster</name>
        <dbReference type="ChEBI" id="CHEBI:49883"/>
        <note>4Fe-4S-S-AdoMet</note>
    </ligand>
</feature>
<proteinExistence type="predicted"/>
<dbReference type="PROSITE" id="PS51918">
    <property type="entry name" value="RADICAL_SAM"/>
    <property type="match status" value="1"/>
</dbReference>
<dbReference type="RefSeq" id="WP_044906795.1">
    <property type="nucleotide sequence ID" value="NZ_JQIF01000083.1"/>
</dbReference>
<dbReference type="Proteomes" id="UP000030008">
    <property type="component" value="Unassembled WGS sequence"/>
</dbReference>
<dbReference type="AlphaFoldDB" id="A0A099I2C3"/>
<evidence type="ECO:0000259" key="7">
    <source>
        <dbReference type="PROSITE" id="PS51918"/>
    </source>
</evidence>
<name>A0A099I2C3_CLOIN</name>
<dbReference type="GO" id="GO:0051539">
    <property type="term" value="F:4 iron, 4 sulfur cluster binding"/>
    <property type="evidence" value="ECO:0007669"/>
    <property type="project" value="UniProtKB-KW"/>
</dbReference>
<evidence type="ECO:0000256" key="3">
    <source>
        <dbReference type="ARBA" id="ARBA00022723"/>
    </source>
</evidence>
<gene>
    <name evidence="8" type="ORF">CIAN88_16580</name>
</gene>
<dbReference type="SFLD" id="SFLDG01101">
    <property type="entry name" value="Uncharacterised_Radical_SAM_Su"/>
    <property type="match status" value="1"/>
</dbReference>
<feature type="binding site" evidence="6">
    <location>
        <position position="74"/>
    </location>
    <ligand>
        <name>[4Fe-4S] cluster</name>
        <dbReference type="ChEBI" id="CHEBI:49883"/>
        <note>4Fe-4S-S-AdoMet</note>
    </ligand>
</feature>
<dbReference type="GO" id="GO:0003824">
    <property type="term" value="F:catalytic activity"/>
    <property type="evidence" value="ECO:0007669"/>
    <property type="project" value="InterPro"/>
</dbReference>
<dbReference type="CDD" id="cd01335">
    <property type="entry name" value="Radical_SAM"/>
    <property type="match status" value="1"/>
</dbReference>
<dbReference type="InterPro" id="IPR034457">
    <property type="entry name" value="Organic_radical-activating"/>
</dbReference>
<dbReference type="Pfam" id="PF04055">
    <property type="entry name" value="Radical_SAM"/>
    <property type="match status" value="1"/>
</dbReference>
<evidence type="ECO:0000256" key="6">
    <source>
        <dbReference type="PIRSR" id="PIRSR004869-50"/>
    </source>
</evidence>
<keyword evidence="1" id="KW-0004">4Fe-4S</keyword>
<keyword evidence="5 6" id="KW-0411">Iron-sulfur</keyword>
<dbReference type="SFLD" id="SFLDS00029">
    <property type="entry name" value="Radical_SAM"/>
    <property type="match status" value="1"/>
</dbReference>
<evidence type="ECO:0000256" key="5">
    <source>
        <dbReference type="ARBA" id="ARBA00023014"/>
    </source>
</evidence>
<comment type="cofactor">
    <cofactor evidence="6">
        <name>[4Fe-4S] cluster</name>
        <dbReference type="ChEBI" id="CHEBI:49883"/>
    </cofactor>
    <text evidence="6">Binds 1 [4Fe-4S] cluster. The cluster is coordinated with 3 cysteines and an exchangeable S-adenosyl-L-methionine.</text>
</comment>
<dbReference type="PANTHER" id="PTHR30352">
    <property type="entry name" value="PYRUVATE FORMATE-LYASE-ACTIVATING ENZYME"/>
    <property type="match status" value="1"/>
</dbReference>